<feature type="signal peptide" evidence="1">
    <location>
        <begin position="1"/>
        <end position="19"/>
    </location>
</feature>
<accession>A0A059EYQ3</accession>
<dbReference type="EMBL" id="KK365209">
    <property type="protein sequence ID" value="KCZ80030.1"/>
    <property type="molecule type" value="Genomic_DNA"/>
</dbReference>
<keyword evidence="1" id="KW-0732">Signal</keyword>
<dbReference type="VEuPathDB" id="MicrosporidiaDB:H312_02569"/>
<name>A0A059EYQ3_9MICR</name>
<proteinExistence type="predicted"/>
<protein>
    <submittedName>
        <fullName evidence="2">Uncharacterized protein</fullName>
    </submittedName>
</protein>
<gene>
    <name evidence="2" type="ORF">H312_02569</name>
</gene>
<evidence type="ECO:0000256" key="1">
    <source>
        <dbReference type="SAM" id="SignalP"/>
    </source>
</evidence>
<keyword evidence="3" id="KW-1185">Reference proteome</keyword>
<evidence type="ECO:0000313" key="2">
    <source>
        <dbReference type="EMBL" id="KCZ80030.1"/>
    </source>
</evidence>
<dbReference type="HOGENOM" id="CLU_412751_0_0_1"/>
<feature type="chain" id="PRO_5001576748" evidence="1">
    <location>
        <begin position="20"/>
        <end position="665"/>
    </location>
</feature>
<sequence length="665" mass="77581">MTLAMFILTIAKYFAATVGSTIDSTYPFHETLIDGKTDLEHKEYAMGHQKSSIKETNLTSHDLGLRGKKDISDFEVNESHLVVIPICNDDVLEEDIVLNLNVKEIRTNDILPDITEAEKNISCFAEDIQNNDEGRKITKIQTKNYHSKISTSNENTQSLSRKRRFDEILDQNNSPLSDVKDMYSNVQNPNVMILCLNNDPASMESGYRNDTQNSLKKRRIDNETGDDIVIDLSSKSSVIYEESFRTECSSSSYIPIDESINVEDLSEKSALTKFPRGINAIQNFNSKDLQVLDLSLKNSNFKSSLEHHRRRNINLSNSLHGSLKMYPYEPLNYIFDNNKTSNIGKDVYLHYEIIQEDNKLIFPYIINRLGPANLRLNYKVDNSRRIAIQGYLKLYSFLIQSFEVEAIEIDSSDIFKILYEKYEKYKISLSEVYNYQKIEGKEHHDSQIKNYRDKIGYSEGSEQRIFEWNIKILETKNYNILFKILPFFNLFNIIKRNIVNDALNIKSIRYIHIIICKLEAFKYNYFVSNGIEEETIGNLFLNQNFNETLLIICELLKRLMSLHNVSCHVLRFMEFYNFIYFIKVKYSEIYEQNNLNDFFTHVDKQISDILQNTNSQNIPQDLINVLQSSGYYDLYQSLILNTDLEGEVHKPKSNKRKHNKRSEKL</sequence>
<reference evidence="3" key="1">
    <citation type="submission" date="2013-02" db="EMBL/GenBank/DDBJ databases">
        <authorList>
            <consortium name="The Broad Institute Genome Sequencing Platform"/>
            <person name="Cuomo C."/>
            <person name="Becnel J."/>
            <person name="Sanscrainte N."/>
            <person name="Walker B."/>
            <person name="Young S.K."/>
            <person name="Zeng Q."/>
            <person name="Gargeya S."/>
            <person name="Fitzgerald M."/>
            <person name="Haas B."/>
            <person name="Abouelleil A."/>
            <person name="Alvarado L."/>
            <person name="Arachchi H.M."/>
            <person name="Berlin A.M."/>
            <person name="Chapman S.B."/>
            <person name="Dewar J."/>
            <person name="Goldberg J."/>
            <person name="Griggs A."/>
            <person name="Gujja S."/>
            <person name="Hansen M."/>
            <person name="Howarth C."/>
            <person name="Imamovic A."/>
            <person name="Larimer J."/>
            <person name="McCowan C."/>
            <person name="Murphy C."/>
            <person name="Neiman D."/>
            <person name="Pearson M."/>
            <person name="Priest M."/>
            <person name="Roberts A."/>
            <person name="Saif S."/>
            <person name="Shea T."/>
            <person name="Sisk P."/>
            <person name="Sykes S."/>
            <person name="Wortman J."/>
            <person name="Nusbaum C."/>
            <person name="Birren B."/>
        </authorList>
    </citation>
    <scope>NUCLEOTIDE SEQUENCE [LARGE SCALE GENOMIC DNA]</scope>
    <source>
        <strain evidence="3">PRA339</strain>
    </source>
</reference>
<evidence type="ECO:0000313" key="3">
    <source>
        <dbReference type="Proteomes" id="UP000030655"/>
    </source>
</evidence>
<reference evidence="2 3" key="2">
    <citation type="submission" date="2014-03" db="EMBL/GenBank/DDBJ databases">
        <title>The Genome Sequence of Anncaliia algerae insect isolate PRA339.</title>
        <authorList>
            <consortium name="The Broad Institute Genome Sequencing Platform"/>
            <consortium name="The Broad Institute Genome Sequencing Center for Infectious Disease"/>
            <person name="Cuomo C."/>
            <person name="Becnel J."/>
            <person name="Sanscrainte N."/>
            <person name="Walker B."/>
            <person name="Young S.K."/>
            <person name="Zeng Q."/>
            <person name="Gargeya S."/>
            <person name="Fitzgerald M."/>
            <person name="Haas B."/>
            <person name="Abouelleil A."/>
            <person name="Alvarado L."/>
            <person name="Arachchi H.M."/>
            <person name="Berlin A.M."/>
            <person name="Chapman S.B."/>
            <person name="Dewar J."/>
            <person name="Goldberg J."/>
            <person name="Griggs A."/>
            <person name="Gujja S."/>
            <person name="Hansen M."/>
            <person name="Howarth C."/>
            <person name="Imamovic A."/>
            <person name="Larimer J."/>
            <person name="McCowan C."/>
            <person name="Murphy C."/>
            <person name="Neiman D."/>
            <person name="Pearson M."/>
            <person name="Priest M."/>
            <person name="Roberts A."/>
            <person name="Saif S."/>
            <person name="Shea T."/>
            <person name="Sisk P."/>
            <person name="Sykes S."/>
            <person name="Wortman J."/>
            <person name="Nusbaum C."/>
            <person name="Birren B."/>
        </authorList>
    </citation>
    <scope>NUCLEOTIDE SEQUENCE [LARGE SCALE GENOMIC DNA]</scope>
    <source>
        <strain evidence="2 3">PRA339</strain>
    </source>
</reference>
<organism evidence="2 3">
    <name type="scientific">Anncaliia algerae PRA339</name>
    <dbReference type="NCBI Taxonomy" id="1288291"/>
    <lineage>
        <taxon>Eukaryota</taxon>
        <taxon>Fungi</taxon>
        <taxon>Fungi incertae sedis</taxon>
        <taxon>Microsporidia</taxon>
        <taxon>Tubulinosematoidea</taxon>
        <taxon>Tubulinosematidae</taxon>
        <taxon>Anncaliia</taxon>
    </lineage>
</organism>
<dbReference type="Proteomes" id="UP000030655">
    <property type="component" value="Unassembled WGS sequence"/>
</dbReference>
<dbReference type="AlphaFoldDB" id="A0A059EYQ3"/>